<sequence length="108" mass="11244">MTTLITRDELKAAIDAGGVTVVDTLGGEYYAQQHLPGALALPPSDVDAQAPALLPDLGAAIVTYCSNPACGNSGQVADRLTALGYTNVRKYREGIQDWVEAGLPIESA</sequence>
<dbReference type="InterPro" id="IPR001763">
    <property type="entry name" value="Rhodanese-like_dom"/>
</dbReference>
<dbReference type="OrthoDB" id="9802991at2"/>
<dbReference type="Pfam" id="PF00581">
    <property type="entry name" value="Rhodanese"/>
    <property type="match status" value="1"/>
</dbReference>
<comment type="caution">
    <text evidence="2">The sequence shown here is derived from an EMBL/GenBank/DDBJ whole genome shotgun (WGS) entry which is preliminary data.</text>
</comment>
<keyword evidence="3" id="KW-1185">Reference proteome</keyword>
<protein>
    <submittedName>
        <fullName evidence="2">Rhodanese-like domain-containing protein</fullName>
    </submittedName>
</protein>
<dbReference type="CDD" id="cd00158">
    <property type="entry name" value="RHOD"/>
    <property type="match status" value="1"/>
</dbReference>
<feature type="domain" description="Rhodanese" evidence="1">
    <location>
        <begin position="15"/>
        <end position="107"/>
    </location>
</feature>
<evidence type="ECO:0000313" key="2">
    <source>
        <dbReference type="EMBL" id="TGB02597.1"/>
    </source>
</evidence>
<accession>A0A4Z0H0P6</accession>
<reference evidence="2 3" key="1">
    <citation type="submission" date="2019-03" db="EMBL/GenBank/DDBJ databases">
        <authorList>
            <person name="Gonzalez-Pimentel J.L."/>
        </authorList>
    </citation>
    <scope>NUCLEOTIDE SEQUENCE [LARGE SCALE GENOMIC DNA]</scope>
    <source>
        <strain evidence="2 3">JCM 31289</strain>
    </source>
</reference>
<dbReference type="Gene3D" id="3.40.250.10">
    <property type="entry name" value="Rhodanese-like domain"/>
    <property type="match status" value="1"/>
</dbReference>
<dbReference type="InterPro" id="IPR001307">
    <property type="entry name" value="Thiosulphate_STrfase_CS"/>
</dbReference>
<evidence type="ECO:0000259" key="1">
    <source>
        <dbReference type="PROSITE" id="PS50206"/>
    </source>
</evidence>
<dbReference type="RefSeq" id="WP_135340543.1">
    <property type="nucleotide sequence ID" value="NZ_JBHLTX010000012.1"/>
</dbReference>
<gene>
    <name evidence="2" type="ORF">E4099_20435</name>
</gene>
<dbReference type="SUPFAM" id="SSF52821">
    <property type="entry name" value="Rhodanese/Cell cycle control phosphatase"/>
    <property type="match status" value="1"/>
</dbReference>
<dbReference type="Proteomes" id="UP000297948">
    <property type="component" value="Unassembled WGS sequence"/>
</dbReference>
<proteinExistence type="predicted"/>
<dbReference type="InterPro" id="IPR036873">
    <property type="entry name" value="Rhodanese-like_dom_sf"/>
</dbReference>
<dbReference type="SMART" id="SM00450">
    <property type="entry name" value="RHOD"/>
    <property type="match status" value="1"/>
</dbReference>
<organism evidence="2 3">
    <name type="scientific">Streptomyces palmae</name>
    <dbReference type="NCBI Taxonomy" id="1701085"/>
    <lineage>
        <taxon>Bacteria</taxon>
        <taxon>Bacillati</taxon>
        <taxon>Actinomycetota</taxon>
        <taxon>Actinomycetes</taxon>
        <taxon>Kitasatosporales</taxon>
        <taxon>Streptomycetaceae</taxon>
        <taxon>Streptomyces</taxon>
    </lineage>
</organism>
<dbReference type="EMBL" id="SRID01000207">
    <property type="protein sequence ID" value="TGB02597.1"/>
    <property type="molecule type" value="Genomic_DNA"/>
</dbReference>
<dbReference type="PROSITE" id="PS50206">
    <property type="entry name" value="RHODANESE_3"/>
    <property type="match status" value="1"/>
</dbReference>
<dbReference type="PROSITE" id="PS00380">
    <property type="entry name" value="RHODANESE_1"/>
    <property type="match status" value="1"/>
</dbReference>
<dbReference type="AlphaFoldDB" id="A0A4Z0H0P6"/>
<evidence type="ECO:0000313" key="3">
    <source>
        <dbReference type="Proteomes" id="UP000297948"/>
    </source>
</evidence>
<dbReference type="GO" id="GO:0004792">
    <property type="term" value="F:thiosulfate-cyanide sulfurtransferase activity"/>
    <property type="evidence" value="ECO:0007669"/>
    <property type="project" value="InterPro"/>
</dbReference>
<name>A0A4Z0H0P6_9ACTN</name>